<evidence type="ECO:0000256" key="6">
    <source>
        <dbReference type="SAM" id="MobiDB-lite"/>
    </source>
</evidence>
<dbReference type="CDD" id="cd22191">
    <property type="entry name" value="DPBB_RlpA_EXP_N-like"/>
    <property type="match status" value="1"/>
</dbReference>
<dbReference type="InterPro" id="IPR040457">
    <property type="entry name" value="GCP_C"/>
</dbReference>
<dbReference type="GO" id="GO:0051225">
    <property type="term" value="P:spindle assembly"/>
    <property type="evidence" value="ECO:0007669"/>
    <property type="project" value="TreeGrafter"/>
</dbReference>
<dbReference type="STRING" id="1884261.A0A5C3Q4X9"/>
<evidence type="ECO:0000256" key="4">
    <source>
        <dbReference type="ARBA" id="ARBA00022701"/>
    </source>
</evidence>
<dbReference type="PANTHER" id="PTHR19302">
    <property type="entry name" value="GAMMA TUBULIN COMPLEX PROTEIN"/>
    <property type="match status" value="1"/>
</dbReference>
<sequence>MKFNTASFVALVSAATTAFGAVVELQKRESGEGTWFNLVGYVACGTIHSDSEFVVGVSTARYDATAVDGNPNNNKICRQQISIDGPSANGPVIATIVDRCGKCAYNDIDMSPALYQHVVGDLGSGRRPITWNFVGGGPGNGACQQNHTVASDFQKYPSLSPKFPAFTLAKLPHQPTNPIGGLEDDIEEHPRAGVLPPPLLRPNFPEEKVAKEEVDEEDVQDDIWIRAVQHPVQHRGPALLTWDTLSYPNTVLSSPFLSDRGSGVLGAVREHLIPTDTTRVLSERDALTHMRTTTLGLSSPLHTWDDGAEVFVSVGPVRVENMDTGTSLDLLSRLLETGTTLRRLDIFLEHLVQSQSPSANGPTIHAFAHALNSVLIDIRRRIREAFDGEERLSSVVARMKRGSVYGVVGVLGVLCYRSAALKPATYDPFPCTPQTLLSHLHDSLALHLDRYSPTPFIATLAYILTCSSAPFIQRTCTLIGYSTTTTYLDSDDEEADITACSFLPEDLRDVFPRARRSLHLLRAAGGESGPAGGGAIQWVWTEHEIRELWLGGDDADDDASSYASMVSARSDESTSDTDGNTPETFYPPPLAGLAIFDLLPDGRLPTDAGAGLESDIANFTQSFPPSLPSPTPTLPLLTSLIFAPLVKHAETLSSSLLDLALTKLNLRAHLILLRGYMLMTSHAFRSRLKSALFSDEAGGEQGENTIFGMRDRDAGKRARSRSLSRASRAESRDASGRPGGAGKARERELEQDWPIGLAHALVQHGTWPPYGADLSFSLRSVIVDSIGVERGPGDSTSNEDEVDEGSVYSRHWEKERREMNEVFAEADNRLGFAVRDLEGSGGEEGWKNPFSIESLDFLYMDYHPPPTLDVVITPAVLSKYQRVFGLLLRVMRVESALSATFRILSATGAALFPTLSQSNKQLLHFRFVASQFVGSVSSYLTDVAIGSRFDAFLGTLGPSSSVPHSKGETASTRSHHRSASTNTLPSSTKEQQQQRYTDIFTLSTAHSSTMDDILSACMLRTAQRKALDLLGAALEISLRMAVVVGKALRANHRKRGGDGGDDEDGEGEGGMEPGEEVRLAREVEELFGVFRRRVGSFVKVARALAEEGRGAQGGVDVAGRERAGVALLGDLVLRLMGNGWWEAKGRGRA</sequence>
<keyword evidence="3" id="KW-0963">Cytoplasm</keyword>
<evidence type="ECO:0000256" key="7">
    <source>
        <dbReference type="SAM" id="SignalP"/>
    </source>
</evidence>
<keyword evidence="4" id="KW-0493">Microtubule</keyword>
<evidence type="ECO:0000256" key="2">
    <source>
        <dbReference type="ARBA" id="ARBA00010337"/>
    </source>
</evidence>
<evidence type="ECO:0000313" key="9">
    <source>
        <dbReference type="EMBL" id="TFK97154.1"/>
    </source>
</evidence>
<dbReference type="SUPFAM" id="SSF50685">
    <property type="entry name" value="Barwin-like endoglucanases"/>
    <property type="match status" value="1"/>
</dbReference>
<dbReference type="GO" id="GO:0005874">
    <property type="term" value="C:microtubule"/>
    <property type="evidence" value="ECO:0007669"/>
    <property type="project" value="UniProtKB-KW"/>
</dbReference>
<keyword evidence="10" id="KW-1185">Reference proteome</keyword>
<dbReference type="GO" id="GO:0007020">
    <property type="term" value="P:microtubule nucleation"/>
    <property type="evidence" value="ECO:0007669"/>
    <property type="project" value="InterPro"/>
</dbReference>
<dbReference type="OrthoDB" id="775571at2759"/>
<feature type="compositionally biased region" description="Acidic residues" evidence="6">
    <location>
        <begin position="1059"/>
        <end position="1069"/>
    </location>
</feature>
<evidence type="ECO:0000256" key="5">
    <source>
        <dbReference type="ARBA" id="ARBA00023212"/>
    </source>
</evidence>
<comment type="similarity">
    <text evidence="2">Belongs to the TUBGCP family.</text>
</comment>
<keyword evidence="5" id="KW-0206">Cytoskeleton</keyword>
<feature type="compositionally biased region" description="Polar residues" evidence="6">
    <location>
        <begin position="960"/>
        <end position="972"/>
    </location>
</feature>
<feature type="compositionally biased region" description="Polar residues" evidence="6">
    <location>
        <begin position="979"/>
        <end position="993"/>
    </location>
</feature>
<evidence type="ECO:0000259" key="8">
    <source>
        <dbReference type="Pfam" id="PF04130"/>
    </source>
</evidence>
<dbReference type="GO" id="GO:0000930">
    <property type="term" value="C:gamma-tubulin complex"/>
    <property type="evidence" value="ECO:0007669"/>
    <property type="project" value="TreeGrafter"/>
</dbReference>
<comment type="subcellular location">
    <subcellularLocation>
        <location evidence="1">Cytoplasm</location>
        <location evidence="1">Cytoskeleton</location>
    </subcellularLocation>
</comment>
<accession>A0A5C3Q4X9</accession>
<dbReference type="GO" id="GO:0051321">
    <property type="term" value="P:meiotic cell cycle"/>
    <property type="evidence" value="ECO:0007669"/>
    <property type="project" value="TreeGrafter"/>
</dbReference>
<gene>
    <name evidence="9" type="ORF">BDV98DRAFT_596941</name>
</gene>
<dbReference type="Pfam" id="PF04130">
    <property type="entry name" value="GCP_C_terminal"/>
    <property type="match status" value="1"/>
</dbReference>
<feature type="region of interest" description="Disordered" evidence="6">
    <location>
        <begin position="1052"/>
        <end position="1075"/>
    </location>
</feature>
<evidence type="ECO:0000313" key="10">
    <source>
        <dbReference type="Proteomes" id="UP000305067"/>
    </source>
</evidence>
<feature type="domain" description="Gamma tubulin complex component C-terminal" evidence="8">
    <location>
        <begin position="666"/>
        <end position="1141"/>
    </location>
</feature>
<dbReference type="PANTHER" id="PTHR19302:SF70">
    <property type="entry name" value="GAMMA-TUBULIN COMPLEX COMPONENT 6"/>
    <property type="match status" value="1"/>
</dbReference>
<proteinExistence type="inferred from homology"/>
<dbReference type="GO" id="GO:0000278">
    <property type="term" value="P:mitotic cell cycle"/>
    <property type="evidence" value="ECO:0007669"/>
    <property type="project" value="TreeGrafter"/>
</dbReference>
<dbReference type="InterPro" id="IPR042241">
    <property type="entry name" value="GCP_C_sf"/>
</dbReference>
<feature type="region of interest" description="Disordered" evidence="6">
    <location>
        <begin position="560"/>
        <end position="584"/>
    </location>
</feature>
<dbReference type="GO" id="GO:0051011">
    <property type="term" value="F:microtubule minus-end binding"/>
    <property type="evidence" value="ECO:0007669"/>
    <property type="project" value="TreeGrafter"/>
</dbReference>
<dbReference type="GO" id="GO:0000922">
    <property type="term" value="C:spindle pole"/>
    <property type="evidence" value="ECO:0007669"/>
    <property type="project" value="InterPro"/>
</dbReference>
<reference evidence="9 10" key="1">
    <citation type="journal article" date="2019" name="Nat. Ecol. Evol.">
        <title>Megaphylogeny resolves global patterns of mushroom evolution.</title>
        <authorList>
            <person name="Varga T."/>
            <person name="Krizsan K."/>
            <person name="Foldi C."/>
            <person name="Dima B."/>
            <person name="Sanchez-Garcia M."/>
            <person name="Sanchez-Ramirez S."/>
            <person name="Szollosi G.J."/>
            <person name="Szarkandi J.G."/>
            <person name="Papp V."/>
            <person name="Albert L."/>
            <person name="Andreopoulos W."/>
            <person name="Angelini C."/>
            <person name="Antonin V."/>
            <person name="Barry K.W."/>
            <person name="Bougher N.L."/>
            <person name="Buchanan P."/>
            <person name="Buyck B."/>
            <person name="Bense V."/>
            <person name="Catcheside P."/>
            <person name="Chovatia M."/>
            <person name="Cooper J."/>
            <person name="Damon W."/>
            <person name="Desjardin D."/>
            <person name="Finy P."/>
            <person name="Geml J."/>
            <person name="Haridas S."/>
            <person name="Hughes K."/>
            <person name="Justo A."/>
            <person name="Karasinski D."/>
            <person name="Kautmanova I."/>
            <person name="Kiss B."/>
            <person name="Kocsube S."/>
            <person name="Kotiranta H."/>
            <person name="LaButti K.M."/>
            <person name="Lechner B.E."/>
            <person name="Liimatainen K."/>
            <person name="Lipzen A."/>
            <person name="Lukacs Z."/>
            <person name="Mihaltcheva S."/>
            <person name="Morgado L.N."/>
            <person name="Niskanen T."/>
            <person name="Noordeloos M.E."/>
            <person name="Ohm R.A."/>
            <person name="Ortiz-Santana B."/>
            <person name="Ovrebo C."/>
            <person name="Racz N."/>
            <person name="Riley R."/>
            <person name="Savchenko A."/>
            <person name="Shiryaev A."/>
            <person name="Soop K."/>
            <person name="Spirin V."/>
            <person name="Szebenyi C."/>
            <person name="Tomsovsky M."/>
            <person name="Tulloss R.E."/>
            <person name="Uehling J."/>
            <person name="Grigoriev I.V."/>
            <person name="Vagvolgyi C."/>
            <person name="Papp T."/>
            <person name="Martin F.M."/>
            <person name="Miettinen O."/>
            <person name="Hibbett D.S."/>
            <person name="Nagy L.G."/>
        </authorList>
    </citation>
    <scope>NUCLEOTIDE SEQUENCE [LARGE SCALE GENOMIC DNA]</scope>
    <source>
        <strain evidence="9 10">CBS 309.79</strain>
    </source>
</reference>
<feature type="region of interest" description="Disordered" evidence="6">
    <location>
        <begin position="960"/>
        <end position="993"/>
    </location>
</feature>
<evidence type="ECO:0000256" key="1">
    <source>
        <dbReference type="ARBA" id="ARBA00004245"/>
    </source>
</evidence>
<organism evidence="9 10">
    <name type="scientific">Pterulicium gracile</name>
    <dbReference type="NCBI Taxonomy" id="1884261"/>
    <lineage>
        <taxon>Eukaryota</taxon>
        <taxon>Fungi</taxon>
        <taxon>Dikarya</taxon>
        <taxon>Basidiomycota</taxon>
        <taxon>Agaricomycotina</taxon>
        <taxon>Agaricomycetes</taxon>
        <taxon>Agaricomycetidae</taxon>
        <taxon>Agaricales</taxon>
        <taxon>Pleurotineae</taxon>
        <taxon>Pterulaceae</taxon>
        <taxon>Pterulicium</taxon>
    </lineage>
</organism>
<evidence type="ECO:0000256" key="3">
    <source>
        <dbReference type="ARBA" id="ARBA00022490"/>
    </source>
</evidence>
<dbReference type="GO" id="GO:0043015">
    <property type="term" value="F:gamma-tubulin binding"/>
    <property type="evidence" value="ECO:0007669"/>
    <property type="project" value="InterPro"/>
</dbReference>
<feature type="signal peptide" evidence="7">
    <location>
        <begin position="1"/>
        <end position="20"/>
    </location>
</feature>
<keyword evidence="7" id="KW-0732">Signal</keyword>
<name>A0A5C3Q4X9_9AGAR</name>
<protein>
    <submittedName>
        <fullName evidence="9">Spc98 family-domain-containing protein</fullName>
    </submittedName>
</protein>
<dbReference type="Gene3D" id="2.40.40.10">
    <property type="entry name" value="RlpA-like domain"/>
    <property type="match status" value="1"/>
</dbReference>
<dbReference type="InterPro" id="IPR036908">
    <property type="entry name" value="RlpA-like_sf"/>
</dbReference>
<feature type="region of interest" description="Disordered" evidence="6">
    <location>
        <begin position="698"/>
        <end position="747"/>
    </location>
</feature>
<dbReference type="GO" id="GO:0005816">
    <property type="term" value="C:spindle pole body"/>
    <property type="evidence" value="ECO:0007669"/>
    <property type="project" value="UniProtKB-ARBA"/>
</dbReference>
<dbReference type="GO" id="GO:0031122">
    <property type="term" value="P:cytoplasmic microtubule organization"/>
    <property type="evidence" value="ECO:0007669"/>
    <property type="project" value="TreeGrafter"/>
</dbReference>
<dbReference type="Gene3D" id="1.20.120.1900">
    <property type="entry name" value="Gamma-tubulin complex, C-terminal domain"/>
    <property type="match status" value="1"/>
</dbReference>
<feature type="chain" id="PRO_5022731514" evidence="7">
    <location>
        <begin position="21"/>
        <end position="1149"/>
    </location>
</feature>
<dbReference type="AlphaFoldDB" id="A0A5C3Q4X9"/>
<dbReference type="EMBL" id="ML178850">
    <property type="protein sequence ID" value="TFK97154.1"/>
    <property type="molecule type" value="Genomic_DNA"/>
</dbReference>
<dbReference type="InterPro" id="IPR007259">
    <property type="entry name" value="GCP"/>
</dbReference>
<dbReference type="Proteomes" id="UP000305067">
    <property type="component" value="Unassembled WGS sequence"/>
</dbReference>